<dbReference type="PRINTS" id="PR00381">
    <property type="entry name" value="KINESINLIGHT"/>
</dbReference>
<evidence type="ECO:0000259" key="1">
    <source>
        <dbReference type="Pfam" id="PF25000"/>
    </source>
</evidence>
<dbReference type="Gene3D" id="1.25.40.10">
    <property type="entry name" value="Tetratricopeptide repeat domain"/>
    <property type="match status" value="2"/>
</dbReference>
<proteinExistence type="predicted"/>
<dbReference type="InterPro" id="IPR053137">
    <property type="entry name" value="NLR-like"/>
</dbReference>
<dbReference type="SUPFAM" id="SSF48452">
    <property type="entry name" value="TPR-like"/>
    <property type="match status" value="2"/>
</dbReference>
<dbReference type="Gene3D" id="3.40.50.300">
    <property type="entry name" value="P-loop containing nucleotide triphosphate hydrolases"/>
    <property type="match status" value="1"/>
</dbReference>
<dbReference type="NCBIfam" id="NF040586">
    <property type="entry name" value="FxSxx_TPR"/>
    <property type="match status" value="1"/>
</dbReference>
<feature type="domain" description="DUF7779" evidence="1">
    <location>
        <begin position="306"/>
        <end position="379"/>
    </location>
</feature>
<name>A0A6A6DD01_9PEZI</name>
<organism evidence="2 3">
    <name type="scientific">Zopfia rhizophila CBS 207.26</name>
    <dbReference type="NCBI Taxonomy" id="1314779"/>
    <lineage>
        <taxon>Eukaryota</taxon>
        <taxon>Fungi</taxon>
        <taxon>Dikarya</taxon>
        <taxon>Ascomycota</taxon>
        <taxon>Pezizomycotina</taxon>
        <taxon>Dothideomycetes</taxon>
        <taxon>Dothideomycetes incertae sedis</taxon>
        <taxon>Zopfiaceae</taxon>
        <taxon>Zopfia</taxon>
    </lineage>
</organism>
<dbReference type="SUPFAM" id="SSF52540">
    <property type="entry name" value="P-loop containing nucleoside triphosphate hydrolases"/>
    <property type="match status" value="1"/>
</dbReference>
<keyword evidence="3" id="KW-1185">Reference proteome</keyword>
<accession>A0A6A6DD01</accession>
<dbReference type="InterPro" id="IPR011990">
    <property type="entry name" value="TPR-like_helical_dom_sf"/>
</dbReference>
<dbReference type="Pfam" id="PF13424">
    <property type="entry name" value="TPR_12"/>
    <property type="match status" value="2"/>
</dbReference>
<dbReference type="AlphaFoldDB" id="A0A6A6DD01"/>
<dbReference type="InterPro" id="IPR027417">
    <property type="entry name" value="P-loop_NTPase"/>
</dbReference>
<dbReference type="OrthoDB" id="20872at2759"/>
<dbReference type="Pfam" id="PF13374">
    <property type="entry name" value="TPR_10"/>
    <property type="match status" value="3"/>
</dbReference>
<dbReference type="Proteomes" id="UP000800200">
    <property type="component" value="Unassembled WGS sequence"/>
</dbReference>
<gene>
    <name evidence="2" type="ORF">K469DRAFT_610530</name>
</gene>
<dbReference type="PANTHER" id="PTHR46082">
    <property type="entry name" value="ATP/GTP-BINDING PROTEIN-RELATED"/>
    <property type="match status" value="1"/>
</dbReference>
<dbReference type="PANTHER" id="PTHR46082:SF6">
    <property type="entry name" value="AAA+ ATPASE DOMAIN-CONTAINING PROTEIN-RELATED"/>
    <property type="match status" value="1"/>
</dbReference>
<evidence type="ECO:0000313" key="2">
    <source>
        <dbReference type="EMBL" id="KAF2175506.1"/>
    </source>
</evidence>
<reference evidence="2" key="1">
    <citation type="journal article" date="2020" name="Stud. Mycol.">
        <title>101 Dothideomycetes genomes: a test case for predicting lifestyles and emergence of pathogens.</title>
        <authorList>
            <person name="Haridas S."/>
            <person name="Albert R."/>
            <person name="Binder M."/>
            <person name="Bloem J."/>
            <person name="Labutti K."/>
            <person name="Salamov A."/>
            <person name="Andreopoulos B."/>
            <person name="Baker S."/>
            <person name="Barry K."/>
            <person name="Bills G."/>
            <person name="Bluhm B."/>
            <person name="Cannon C."/>
            <person name="Castanera R."/>
            <person name="Culley D."/>
            <person name="Daum C."/>
            <person name="Ezra D."/>
            <person name="Gonzalez J."/>
            <person name="Henrissat B."/>
            <person name="Kuo A."/>
            <person name="Liang C."/>
            <person name="Lipzen A."/>
            <person name="Lutzoni F."/>
            <person name="Magnuson J."/>
            <person name="Mondo S."/>
            <person name="Nolan M."/>
            <person name="Ohm R."/>
            <person name="Pangilinan J."/>
            <person name="Park H.-J."/>
            <person name="Ramirez L."/>
            <person name="Alfaro M."/>
            <person name="Sun H."/>
            <person name="Tritt A."/>
            <person name="Yoshinaga Y."/>
            <person name="Zwiers L.-H."/>
            <person name="Turgeon B."/>
            <person name="Goodwin S."/>
            <person name="Spatafora J."/>
            <person name="Crous P."/>
            <person name="Grigoriev I."/>
        </authorList>
    </citation>
    <scope>NUCLEOTIDE SEQUENCE</scope>
    <source>
        <strain evidence="2">CBS 207.26</strain>
    </source>
</reference>
<dbReference type="EMBL" id="ML994731">
    <property type="protein sequence ID" value="KAF2175506.1"/>
    <property type="molecule type" value="Genomic_DNA"/>
</dbReference>
<sequence length="746" mass="83829">MQKEDKECVQHLRLTKPSLSSTVPFRRDGDFISRESLTTIHQICARPVTRAALVGLGGVGKSQIAIEYAYQVRDESPTTWAFWVHGGTRARFEEGYRRIAEATRMDGWDNPKADVLRRVRSWLCDESNGRWVMVVDNADDSDVFFPPLHRTQAVRATIPGQAGEPLLDFLPQSPNGSILVTSRSQDVAHRLTGSHSSIIEVKPMDEDDALALLQKKLSFNVNKGNAVELTHALDYMPLAITQAAAYIAQRAPHMTVLRYLDEIRKSDRARARLLKKDVGDSRRDGRASNSIIATWEISFEHIRREMPTAARLLSLMGLFDRQGIPESLLRDRYGRDDDGEADFDDDIYTLTSYSLVEMSTDGKEFEMHRLVQFSTKKWLELNQELEGWKETYVTLMDESYPVGHYENWPVCQALFPHAQAAVGCRPADVKALEAWASVLFKAAWYASEMGQYEVAKDMGAGALEAREATLGAEHPSTLTSVSNLALVMRNQGKYEAAEEMNRRALEGYEKALGKEHPSTLTSVSNLALVLQYQGKYEAAEEMNRRALEGREKALGKEHPDTIKAAGNLSGVLERLSRYEEAEAMIWRALRGHEKALGKEHPDTLTSMGKLAEVLQYQGKYEAAEEMNRRALEGREKALGKEHPSTLTSVSNLAGVLQYQGKYEAAEEMNRRALEGREKALGKEHPDTLTSVYCLAFLFHQQHRYEAASALYERASSGYLHSLGPEHPTTVACSKHYSSLMQEMQHS</sequence>
<protein>
    <submittedName>
        <fullName evidence="2">TPR-like protein</fullName>
    </submittedName>
</protein>
<evidence type="ECO:0000313" key="3">
    <source>
        <dbReference type="Proteomes" id="UP000800200"/>
    </source>
</evidence>
<dbReference type="Pfam" id="PF25000">
    <property type="entry name" value="DUF7779"/>
    <property type="match status" value="1"/>
</dbReference>
<dbReference type="InterPro" id="IPR056681">
    <property type="entry name" value="DUF7779"/>
</dbReference>